<dbReference type="GO" id="GO:0016787">
    <property type="term" value="F:hydrolase activity"/>
    <property type="evidence" value="ECO:0007669"/>
    <property type="project" value="UniProtKB-KW"/>
</dbReference>
<feature type="compositionally biased region" description="Polar residues" evidence="1">
    <location>
        <begin position="90"/>
        <end position="100"/>
    </location>
</feature>
<gene>
    <name evidence="2" type="ORF">HUG12_19390</name>
</gene>
<feature type="region of interest" description="Disordered" evidence="1">
    <location>
        <begin position="305"/>
        <end position="328"/>
    </location>
</feature>
<proteinExistence type="predicted"/>
<dbReference type="SUPFAM" id="SSF51445">
    <property type="entry name" value="(Trans)glycosidases"/>
    <property type="match status" value="1"/>
</dbReference>
<name>A0A7D5QEH9_9EURY</name>
<evidence type="ECO:0000256" key="1">
    <source>
        <dbReference type="SAM" id="MobiDB-lite"/>
    </source>
</evidence>
<dbReference type="InterPro" id="IPR017853">
    <property type="entry name" value="GH"/>
</dbReference>
<dbReference type="AlphaFoldDB" id="A0A7D5QEH9"/>
<dbReference type="Gene3D" id="3.20.20.80">
    <property type="entry name" value="Glycosidases"/>
    <property type="match status" value="1"/>
</dbReference>
<feature type="region of interest" description="Disordered" evidence="1">
    <location>
        <begin position="84"/>
        <end position="107"/>
    </location>
</feature>
<dbReference type="KEGG" id="halu:HUG12_19390"/>
<dbReference type="Proteomes" id="UP000509626">
    <property type="component" value="Chromosome"/>
</dbReference>
<feature type="compositionally biased region" description="Basic and acidic residues" evidence="1">
    <location>
        <begin position="308"/>
        <end position="318"/>
    </location>
</feature>
<organism evidence="2 3">
    <name type="scientific">Halorarum salinum</name>
    <dbReference type="NCBI Taxonomy" id="2743089"/>
    <lineage>
        <taxon>Archaea</taxon>
        <taxon>Methanobacteriati</taxon>
        <taxon>Methanobacteriota</taxon>
        <taxon>Stenosarchaea group</taxon>
        <taxon>Halobacteria</taxon>
        <taxon>Halobacteriales</taxon>
        <taxon>Haloferacaceae</taxon>
        <taxon>Halorarum</taxon>
    </lineage>
</organism>
<accession>A0A7D5QEH9</accession>
<dbReference type="EMBL" id="CP058579">
    <property type="protein sequence ID" value="QLG64120.1"/>
    <property type="molecule type" value="Genomic_DNA"/>
</dbReference>
<protein>
    <submittedName>
        <fullName evidence="2">Glycoside hydrolase</fullName>
    </submittedName>
</protein>
<sequence length="328" mass="37751">MYLPARAFNTYQMWSDYDREVVERDFGYANRVNLNAIRTWVNYEYWNREPRDCAAKLEHLLSTAADEGMRVLLILFEGIGSRPTEDNLTDTDPQTATSVASPGPSIIRNRDRWDEPKRFANWVMDRHGDDERLLGIEVMNEPGWFEGKPAFTRAVLEALDRREGSVPLTVGSTSMINNVDYYEAGCDVLQFHYNFPIDATKFRDALRQVSIVERSMEAPVWLTEWQRIRSGRGSHAAPAEDERVPNYASMAPHIHEAGFGNFFWSLMVKPAFNRSQRRKGVLNGLFHEDGAVWSREDARAIKAMSGDPEFHGEKRQEWPEWAESARQG</sequence>
<reference evidence="2 3" key="1">
    <citation type="submission" date="2020-06" db="EMBL/GenBank/DDBJ databases">
        <title>NJ-3-1, isolated from saline soil.</title>
        <authorList>
            <person name="Cui H.L."/>
            <person name="Shi X."/>
        </authorList>
    </citation>
    <scope>NUCLEOTIDE SEQUENCE [LARGE SCALE GENOMIC DNA]</scope>
    <source>
        <strain evidence="2 3">NJ-3-1</strain>
    </source>
</reference>
<evidence type="ECO:0000313" key="2">
    <source>
        <dbReference type="EMBL" id="QLG64120.1"/>
    </source>
</evidence>
<keyword evidence="3" id="KW-1185">Reference proteome</keyword>
<keyword evidence="2" id="KW-0378">Hydrolase</keyword>
<evidence type="ECO:0000313" key="3">
    <source>
        <dbReference type="Proteomes" id="UP000509626"/>
    </source>
</evidence>